<dbReference type="InterPro" id="IPR036259">
    <property type="entry name" value="MFS_trans_sf"/>
</dbReference>
<keyword evidence="5 8" id="KW-1133">Transmembrane helix</keyword>
<organism evidence="9 10">
    <name type="scientific">Chrysochromulina tobinii</name>
    <dbReference type="NCBI Taxonomy" id="1460289"/>
    <lineage>
        <taxon>Eukaryota</taxon>
        <taxon>Haptista</taxon>
        <taxon>Haptophyta</taxon>
        <taxon>Prymnesiophyceae</taxon>
        <taxon>Prymnesiales</taxon>
        <taxon>Chrysochromulinaceae</taxon>
        <taxon>Chrysochromulina</taxon>
    </lineage>
</organism>
<comment type="similarity">
    <text evidence="2">Belongs to the major facilitator superfamily. Folate-biopterin transporter (TC 2.A.71) family.</text>
</comment>
<evidence type="ECO:0000256" key="2">
    <source>
        <dbReference type="ARBA" id="ARBA00007015"/>
    </source>
</evidence>
<dbReference type="AlphaFoldDB" id="A0A0M0JX96"/>
<keyword evidence="4 8" id="KW-0812">Transmembrane</keyword>
<feature type="transmembrane region" description="Helical" evidence="8">
    <location>
        <begin position="393"/>
        <end position="414"/>
    </location>
</feature>
<feature type="transmembrane region" description="Helical" evidence="8">
    <location>
        <begin position="421"/>
        <end position="445"/>
    </location>
</feature>
<feature type="transmembrane region" description="Helical" evidence="8">
    <location>
        <begin position="509"/>
        <end position="529"/>
    </location>
</feature>
<feature type="transmembrane region" description="Helical" evidence="8">
    <location>
        <begin position="239"/>
        <end position="263"/>
    </location>
</feature>
<dbReference type="Pfam" id="PF03092">
    <property type="entry name" value="BT1"/>
    <property type="match status" value="2"/>
</dbReference>
<evidence type="ECO:0000256" key="1">
    <source>
        <dbReference type="ARBA" id="ARBA00004141"/>
    </source>
</evidence>
<feature type="transmembrane region" description="Helical" evidence="8">
    <location>
        <begin position="166"/>
        <end position="187"/>
    </location>
</feature>
<dbReference type="PANTHER" id="PTHR31585:SF5">
    <property type="entry name" value="RNA-BINDING S4 DOMAIN-CONTAINING PROTEIN"/>
    <property type="match status" value="1"/>
</dbReference>
<dbReference type="InterPro" id="IPR039309">
    <property type="entry name" value="BT1"/>
</dbReference>
<name>A0A0M0JX96_9EUKA</name>
<reference evidence="10" key="1">
    <citation type="journal article" date="2015" name="PLoS Genet.">
        <title>Genome Sequence and Transcriptome Analyses of Chrysochromulina tobin: Metabolic Tools for Enhanced Algal Fitness in the Prominent Order Prymnesiales (Haptophyceae).</title>
        <authorList>
            <person name="Hovde B.T."/>
            <person name="Deodato C.R."/>
            <person name="Hunsperger H.M."/>
            <person name="Ryken S.A."/>
            <person name="Yost W."/>
            <person name="Jha R.K."/>
            <person name="Patterson J."/>
            <person name="Monnat R.J. Jr."/>
            <person name="Barlow S.B."/>
            <person name="Starkenburg S.R."/>
            <person name="Cattolico R.A."/>
        </authorList>
    </citation>
    <scope>NUCLEOTIDE SEQUENCE</scope>
    <source>
        <strain evidence="10">CCMP291</strain>
    </source>
</reference>
<evidence type="ECO:0000256" key="7">
    <source>
        <dbReference type="SAM" id="MobiDB-lite"/>
    </source>
</evidence>
<evidence type="ECO:0000256" key="6">
    <source>
        <dbReference type="ARBA" id="ARBA00023136"/>
    </source>
</evidence>
<evidence type="ECO:0000256" key="3">
    <source>
        <dbReference type="ARBA" id="ARBA00022448"/>
    </source>
</evidence>
<feature type="transmembrane region" description="Helical" evidence="8">
    <location>
        <begin position="465"/>
        <end position="488"/>
    </location>
</feature>
<keyword evidence="3" id="KW-0813">Transport</keyword>
<gene>
    <name evidence="9" type="ORF">Ctob_014012</name>
</gene>
<evidence type="ECO:0000256" key="5">
    <source>
        <dbReference type="ARBA" id="ARBA00022989"/>
    </source>
</evidence>
<feature type="transmembrane region" description="Helical" evidence="8">
    <location>
        <begin position="90"/>
        <end position="108"/>
    </location>
</feature>
<evidence type="ECO:0000313" key="10">
    <source>
        <dbReference type="Proteomes" id="UP000037460"/>
    </source>
</evidence>
<evidence type="ECO:0000256" key="4">
    <source>
        <dbReference type="ARBA" id="ARBA00022692"/>
    </source>
</evidence>
<feature type="region of interest" description="Disordered" evidence="7">
    <location>
        <begin position="1"/>
        <end position="23"/>
    </location>
</feature>
<dbReference type="Proteomes" id="UP000037460">
    <property type="component" value="Unassembled WGS sequence"/>
</dbReference>
<feature type="transmembrane region" description="Helical" evidence="8">
    <location>
        <begin position="115"/>
        <end position="134"/>
    </location>
</feature>
<comment type="subcellular location">
    <subcellularLocation>
        <location evidence="1">Membrane</location>
        <topology evidence="1">Multi-pass membrane protein</topology>
    </subcellularLocation>
</comment>
<dbReference type="Gene3D" id="1.20.1250.20">
    <property type="entry name" value="MFS general substrate transporter like domains"/>
    <property type="match status" value="1"/>
</dbReference>
<feature type="transmembrane region" description="Helical" evidence="8">
    <location>
        <begin position="208"/>
        <end position="227"/>
    </location>
</feature>
<dbReference type="SUPFAM" id="SSF103473">
    <property type="entry name" value="MFS general substrate transporter"/>
    <property type="match status" value="1"/>
</dbReference>
<dbReference type="PANTHER" id="PTHR31585">
    <property type="entry name" value="FOLATE-BIOPTERIN TRANSPORTER 1, CHLOROPLASTIC"/>
    <property type="match status" value="1"/>
</dbReference>
<dbReference type="EMBL" id="JWZX01002050">
    <property type="protein sequence ID" value="KOO31281.1"/>
    <property type="molecule type" value="Genomic_DNA"/>
</dbReference>
<feature type="transmembrane region" description="Helical" evidence="8">
    <location>
        <begin position="326"/>
        <end position="345"/>
    </location>
</feature>
<feature type="transmembrane region" description="Helical" evidence="8">
    <location>
        <begin position="52"/>
        <end position="70"/>
    </location>
</feature>
<feature type="transmembrane region" description="Helical" evidence="8">
    <location>
        <begin position="357"/>
        <end position="381"/>
    </location>
</feature>
<keyword evidence="6 8" id="KW-0472">Membrane</keyword>
<proteinExistence type="inferred from homology"/>
<dbReference type="OrthoDB" id="754047at2759"/>
<evidence type="ECO:0000313" key="9">
    <source>
        <dbReference type="EMBL" id="KOO31281.1"/>
    </source>
</evidence>
<feature type="transmembrane region" description="Helical" evidence="8">
    <location>
        <begin position="295"/>
        <end position="320"/>
    </location>
</feature>
<accession>A0A0M0JX96</accession>
<protein>
    <submittedName>
        <fullName evidence="9">Folate-biopterin transporter family</fullName>
    </submittedName>
</protein>
<keyword evidence="10" id="KW-1185">Reference proteome</keyword>
<evidence type="ECO:0000256" key="8">
    <source>
        <dbReference type="SAM" id="Phobius"/>
    </source>
</evidence>
<comment type="caution">
    <text evidence="9">The sequence shown here is derived from an EMBL/GenBank/DDBJ whole genome shotgun (WGS) entry which is preliminary data.</text>
</comment>
<dbReference type="GO" id="GO:0016020">
    <property type="term" value="C:membrane"/>
    <property type="evidence" value="ECO:0007669"/>
    <property type="project" value="UniProtKB-SubCell"/>
</dbReference>
<sequence>MKQKGVSGRENSESNPLLPEEKKKDTLGNGALEAGGEIDVLNISRMGYLCQYFAVGMLSTAIRSMAYGLYICYLNVPSYVSSSQQAIIDMAWSFKILFALISDSFPVFGCRRKPYMAFGWSIASICLGVIAWSMPLPPAYYCMGSDRKYNTSAVCNEDASKDGASYAALMALATCGYMLADVCGDALTVQYARRESSKRRGSTQTLAYMVREMGSMMGVLMVGFLMNGPEYNGSFSWGLSFNAICGILAIVVLVQVPISLFLVEEPELDPTNLPNCSTACSSVGTMLSSGATFEVVMYILLAGCIGGIFSTASAEITLYWADVQNLQSSLFTFASSLVFVAGLWITRKYLLNVSWRMLIMVTAIAMVVADVPFTFLTIFGVVRNQYFFLGESFIVAIPRATMFIVNAFVVVELAEEGGEGLAYGFLTTVGNLSGTVSTVLSNFIFGKFFSPSLSDSKNYVNDTLAFRQTVAWSYVLSYTCSFAALLLLPLLPNQKEETQERKRTRPRSCYFTWITCVLLGLVLAFSFSLNVLSILPSTMCLEIAGGTGCELAIPM</sequence>